<dbReference type="InterPro" id="IPR050333">
    <property type="entry name" value="SLRP"/>
</dbReference>
<evidence type="ECO:0000256" key="3">
    <source>
        <dbReference type="ARBA" id="ARBA00023157"/>
    </source>
</evidence>
<dbReference type="InterPro" id="IPR032675">
    <property type="entry name" value="LRR_dom_sf"/>
</dbReference>
<dbReference type="PANTHER" id="PTHR45712:SF22">
    <property type="entry name" value="INSULIN-LIKE GROWTH FACTOR-BINDING PROTEIN COMPLEX ACID LABILE SUBUNIT"/>
    <property type="match status" value="1"/>
</dbReference>
<accession>A0A2T7PMB6</accession>
<dbReference type="OrthoDB" id="10035376at2759"/>
<name>A0A2T7PMB6_POMCA</name>
<dbReference type="Pfam" id="PF13855">
    <property type="entry name" value="LRR_8"/>
    <property type="match status" value="1"/>
</dbReference>
<keyword evidence="1" id="KW-0433">Leucine-rich repeat</keyword>
<dbReference type="InterPro" id="IPR002172">
    <property type="entry name" value="LDrepeatLR_classA_rpt"/>
</dbReference>
<dbReference type="SMART" id="SM00192">
    <property type="entry name" value="LDLa"/>
    <property type="match status" value="2"/>
</dbReference>
<dbReference type="PRINTS" id="PR00261">
    <property type="entry name" value="LDLRECEPTOR"/>
</dbReference>
<sequence>MPNFACIDGIRTLPFTLVCDHRYDCLDNSDEEFCVHRQCSDSTCKASAECIPYSAWCDGMQHCTNGLDEVKCFLQPRPAVSRLPPPAVVNLDGYGNFTQQPLLPNQTCPPTHFRCADLSDNHIETVDMEIFHGLKNLRILRLSNNPLTSVTGAVSSFDHLYLMQVDLSVTQLVTFDTKPFSNFTNIRNLNLSYTPIESIGPVAFSETANLEVLDSLALDVLIETNKKGSELTVNQNSTHP</sequence>
<dbReference type="Gene3D" id="4.10.400.10">
    <property type="entry name" value="Low-density Lipoprotein Receptor"/>
    <property type="match status" value="2"/>
</dbReference>
<organism evidence="5 6">
    <name type="scientific">Pomacea canaliculata</name>
    <name type="common">Golden apple snail</name>
    <dbReference type="NCBI Taxonomy" id="400727"/>
    <lineage>
        <taxon>Eukaryota</taxon>
        <taxon>Metazoa</taxon>
        <taxon>Spiralia</taxon>
        <taxon>Lophotrochozoa</taxon>
        <taxon>Mollusca</taxon>
        <taxon>Gastropoda</taxon>
        <taxon>Caenogastropoda</taxon>
        <taxon>Architaenioglossa</taxon>
        <taxon>Ampullarioidea</taxon>
        <taxon>Ampullariidae</taxon>
        <taxon>Pomacea</taxon>
    </lineage>
</organism>
<keyword evidence="2" id="KW-0677">Repeat</keyword>
<feature type="disulfide bond" evidence="4">
    <location>
        <begin position="57"/>
        <end position="72"/>
    </location>
</feature>
<comment type="caution">
    <text evidence="5">The sequence shown here is derived from an EMBL/GenBank/DDBJ whole genome shotgun (WGS) entry which is preliminary data.</text>
</comment>
<dbReference type="GO" id="GO:0005615">
    <property type="term" value="C:extracellular space"/>
    <property type="evidence" value="ECO:0007669"/>
    <property type="project" value="TreeGrafter"/>
</dbReference>
<dbReference type="Proteomes" id="UP000245119">
    <property type="component" value="Linkage Group LG3"/>
</dbReference>
<dbReference type="InterPro" id="IPR036055">
    <property type="entry name" value="LDL_receptor-like_sf"/>
</dbReference>
<comment type="caution">
    <text evidence="4">Lacks conserved residue(s) required for the propagation of feature annotation.</text>
</comment>
<dbReference type="AlphaFoldDB" id="A0A2T7PMB6"/>
<gene>
    <name evidence="5" type="ORF">C0Q70_05817</name>
</gene>
<keyword evidence="6" id="KW-1185">Reference proteome</keyword>
<dbReference type="Gene3D" id="3.80.10.10">
    <property type="entry name" value="Ribonuclease Inhibitor"/>
    <property type="match status" value="1"/>
</dbReference>
<dbReference type="SUPFAM" id="SSF52058">
    <property type="entry name" value="L domain-like"/>
    <property type="match status" value="1"/>
</dbReference>
<dbReference type="PANTHER" id="PTHR45712">
    <property type="entry name" value="AGAP008170-PA"/>
    <property type="match status" value="1"/>
</dbReference>
<evidence type="ECO:0000256" key="2">
    <source>
        <dbReference type="ARBA" id="ARBA00022737"/>
    </source>
</evidence>
<reference evidence="5 6" key="1">
    <citation type="submission" date="2018-04" db="EMBL/GenBank/DDBJ databases">
        <title>The genome of golden apple snail Pomacea canaliculata provides insight into stress tolerance and invasive adaptation.</title>
        <authorList>
            <person name="Liu C."/>
            <person name="Liu B."/>
            <person name="Ren Y."/>
            <person name="Zhang Y."/>
            <person name="Wang H."/>
            <person name="Li S."/>
            <person name="Jiang F."/>
            <person name="Yin L."/>
            <person name="Zhang G."/>
            <person name="Qian W."/>
            <person name="Fan W."/>
        </authorList>
    </citation>
    <scope>NUCLEOTIDE SEQUENCE [LARGE SCALE GENOMIC DNA]</scope>
    <source>
        <strain evidence="5">SZHN2017</strain>
        <tissue evidence="5">Muscle</tissue>
    </source>
</reference>
<evidence type="ECO:0000313" key="6">
    <source>
        <dbReference type="Proteomes" id="UP000245119"/>
    </source>
</evidence>
<keyword evidence="3 4" id="KW-1015">Disulfide bond</keyword>
<dbReference type="PROSITE" id="PS50068">
    <property type="entry name" value="LDLRA_2"/>
    <property type="match status" value="1"/>
</dbReference>
<evidence type="ECO:0000313" key="5">
    <source>
        <dbReference type="EMBL" id="PVD34542.1"/>
    </source>
</evidence>
<dbReference type="SUPFAM" id="SSF57424">
    <property type="entry name" value="LDL receptor-like module"/>
    <property type="match status" value="2"/>
</dbReference>
<proteinExistence type="predicted"/>
<dbReference type="InterPro" id="IPR001611">
    <property type="entry name" value="Leu-rich_rpt"/>
</dbReference>
<dbReference type="CDD" id="cd00112">
    <property type="entry name" value="LDLa"/>
    <property type="match status" value="2"/>
</dbReference>
<protein>
    <recommendedName>
        <fullName evidence="7">G-protein coupled receptors family 2 profile 1 domain-containing protein</fullName>
    </recommendedName>
</protein>
<evidence type="ECO:0008006" key="7">
    <source>
        <dbReference type="Google" id="ProtNLM"/>
    </source>
</evidence>
<evidence type="ECO:0000256" key="4">
    <source>
        <dbReference type="PROSITE-ProRule" id="PRU00124"/>
    </source>
</evidence>
<evidence type="ECO:0000256" key="1">
    <source>
        <dbReference type="ARBA" id="ARBA00022614"/>
    </source>
</evidence>
<dbReference type="EMBL" id="PZQS01000003">
    <property type="protein sequence ID" value="PVD34542.1"/>
    <property type="molecule type" value="Genomic_DNA"/>
</dbReference>